<reference evidence="1 2" key="1">
    <citation type="submission" date="2019-08" db="EMBL/GenBank/DDBJ databases">
        <title>Identification of Water Treatment Resistant and Multidrug Resistant Urinary Pathogenic Escherichia coli in Wastewater.</title>
        <authorList>
            <person name="Neumann N."/>
        </authorList>
    </citation>
    <scope>NUCLEOTIDE SEQUENCE [LARGE SCALE GENOMIC DNA]</scope>
    <source>
        <strain evidence="1 2">WU2356</strain>
    </source>
</reference>
<evidence type="ECO:0000313" key="1">
    <source>
        <dbReference type="EMBL" id="MPU47535.1"/>
    </source>
</evidence>
<accession>A0A5F1UT89</accession>
<organism evidence="1 2">
    <name type="scientific">Escherichia coli</name>
    <dbReference type="NCBI Taxonomy" id="562"/>
    <lineage>
        <taxon>Bacteria</taxon>
        <taxon>Pseudomonadati</taxon>
        <taxon>Pseudomonadota</taxon>
        <taxon>Gammaproteobacteria</taxon>
        <taxon>Enterobacterales</taxon>
        <taxon>Enterobacteriaceae</taxon>
        <taxon>Escherichia</taxon>
    </lineage>
</organism>
<comment type="caution">
    <text evidence="1">The sequence shown here is derived from an EMBL/GenBank/DDBJ whole genome shotgun (WGS) entry which is preliminary data.</text>
</comment>
<gene>
    <name evidence="1" type="ORF">FVB16_01350</name>
</gene>
<proteinExistence type="predicted"/>
<dbReference type="Proteomes" id="UP000392867">
    <property type="component" value="Unassembled WGS sequence"/>
</dbReference>
<name>A0A5F1UT89_ECOLX</name>
<dbReference type="EMBL" id="VOTT01000005">
    <property type="protein sequence ID" value="MPU47535.1"/>
    <property type="molecule type" value="Genomic_DNA"/>
</dbReference>
<evidence type="ECO:0000313" key="2">
    <source>
        <dbReference type="Proteomes" id="UP000392867"/>
    </source>
</evidence>
<sequence length="77" mass="8801">MKTFDAQLAMSIVSHSTGGFSYDTLARALISKDKNESPDVLLESCRSFCLSLEEKGILRRCHRCSHSQDEYFEYIPH</sequence>
<dbReference type="AlphaFoldDB" id="A0A5F1UT89"/>
<protein>
    <submittedName>
        <fullName evidence="1">Uncharacterized protein</fullName>
    </submittedName>
</protein>